<proteinExistence type="predicted"/>
<keyword evidence="1" id="KW-1188">Viral release from host cell</keyword>
<feature type="transmembrane region" description="Helical" evidence="3">
    <location>
        <begin position="238"/>
        <end position="257"/>
    </location>
</feature>
<evidence type="ECO:0000313" key="5">
    <source>
        <dbReference type="EMBL" id="QHB38604.1"/>
    </source>
</evidence>
<evidence type="ECO:0000256" key="3">
    <source>
        <dbReference type="SAM" id="Phobius"/>
    </source>
</evidence>
<dbReference type="EMBL" id="MN812205">
    <property type="protein sequence ID" value="QHB38604.1"/>
    <property type="molecule type" value="Genomic_DNA"/>
</dbReference>
<dbReference type="PANTHER" id="PTHR37813:SF1">
    <property type="entry name" value="FELS-2 PROPHAGE PROTEIN"/>
    <property type="match status" value="1"/>
</dbReference>
<evidence type="ECO:0000313" key="6">
    <source>
        <dbReference type="Proteomes" id="UP000465063"/>
    </source>
</evidence>
<protein>
    <recommendedName>
        <fullName evidence="4">Tape measure protein N-terminal domain-containing protein</fullName>
    </recommendedName>
</protein>
<feature type="transmembrane region" description="Helical" evidence="3">
    <location>
        <begin position="314"/>
        <end position="332"/>
    </location>
</feature>
<evidence type="ECO:0000259" key="4">
    <source>
        <dbReference type="Pfam" id="PF20155"/>
    </source>
</evidence>
<feature type="transmembrane region" description="Helical" evidence="3">
    <location>
        <begin position="41"/>
        <end position="62"/>
    </location>
</feature>
<keyword evidence="3" id="KW-1133">Transmembrane helix</keyword>
<keyword evidence="6" id="KW-1185">Reference proteome</keyword>
<dbReference type="PANTHER" id="PTHR37813">
    <property type="entry name" value="FELS-2 PROPHAGE PROTEIN"/>
    <property type="match status" value="1"/>
</dbReference>
<name>A0A6B9LKY1_9CAUD</name>
<feature type="region of interest" description="Disordered" evidence="2">
    <location>
        <begin position="452"/>
        <end position="479"/>
    </location>
</feature>
<feature type="domain" description="Tape measure protein N-terminal" evidence="4">
    <location>
        <begin position="60"/>
        <end position="229"/>
    </location>
</feature>
<organism evidence="5 6">
    <name type="scientific">Flavobacterium phage vB_FspM_pippi8-1</name>
    <dbReference type="NCBI Taxonomy" id="2686244"/>
    <lineage>
        <taxon>Viruses</taxon>
        <taxon>Duplodnaviria</taxon>
        <taxon>Heunggongvirae</taxon>
        <taxon>Uroviricota</taxon>
        <taxon>Caudoviricetes</taxon>
        <taxon>Winoviridae</taxon>
        <taxon>Pippivirus</taxon>
        <taxon>Pippivirus pippi</taxon>
    </lineage>
</organism>
<accession>A0A6B9LKY1</accession>
<feature type="transmembrane region" description="Helical" evidence="3">
    <location>
        <begin position="269"/>
        <end position="293"/>
    </location>
</feature>
<evidence type="ECO:0000256" key="1">
    <source>
        <dbReference type="ARBA" id="ARBA00022465"/>
    </source>
</evidence>
<keyword evidence="1" id="KW-1245">Viral tail assembly</keyword>
<dbReference type="InterPro" id="IPR013491">
    <property type="entry name" value="Tape_meas_N"/>
</dbReference>
<dbReference type="Pfam" id="PF20155">
    <property type="entry name" value="TMP_3"/>
    <property type="match status" value="1"/>
</dbReference>
<evidence type="ECO:0000256" key="2">
    <source>
        <dbReference type="SAM" id="MobiDB-lite"/>
    </source>
</evidence>
<gene>
    <name evidence="5" type="ORF">pippi81_gp040</name>
</gene>
<keyword evidence="3" id="KW-0472">Membrane</keyword>
<sequence length="542" mass="56095">MAENTETYVIKLKDVNFLAGMKAAEDAAGKVEKKTNAVGSAMSMIGGVVAGISVVSLGTQIIDTLAKFEKFEAVLTTTLGTESAAQDAMAQITEFAAKTPFEVDGLTDSFVRLANQGFVPTMDEMTKLGDLASSKGKDMTQLSEALIDAQVGEFERLKEFGIRASKAGDQVSFTFKGQTKTMKMSDDAVKDYVLSLGDLAGVQGSMAGISKTTGGQISNLSDTVTSLYLKLGTKLKPAISSVISGLMNAVAGISSFADWVTSGTVGAKAFGVAMAVIGGGLVTYGLITGALAIKTGILTAYQWLLNAAMTANPIGIVVVAIGALIAGVVMAYQKFDTFRAIVNGSWAVLKQVGSNIMGMFSKIPEMVIKAFTQIPLAIKSVFSGVGDLFNAIFGDGKLSDVPKILKGIGTGILKSNPITGLAANVAEEATKGVGDAFGGAYNDTMNQAKKDKAAAGKGQGKKAGDSTLPTAGAGAGAKDKGLKAGISEVRSTAPKNFYINIGKLVEELNINTTNLTEGSAKIKEELTKVLLTAVNDMQIISE</sequence>
<reference evidence="5 6" key="1">
    <citation type="journal article" date="2020" name="Viruses">
        <title>Diversity and Host Interactions Among Virulent and Temperate Baltic Sea Flavobacterium Phages.</title>
        <authorList>
            <person name="Nilsson E."/>
            <person name="Bayfield O.W."/>
            <person name="Lundin D."/>
            <person name="Antson A.A."/>
            <person name="Holmfeldt K."/>
        </authorList>
    </citation>
    <scope>NUCLEOTIDE SEQUENCE [LARGE SCALE GENOMIC DNA]</scope>
</reference>
<dbReference type="Proteomes" id="UP000465063">
    <property type="component" value="Segment"/>
</dbReference>
<keyword evidence="3" id="KW-0812">Transmembrane</keyword>